<accession>A0ABZ1N8A5</accession>
<dbReference type="EMBL" id="CP109527">
    <property type="protein sequence ID" value="WTY36043.1"/>
    <property type="molecule type" value="Genomic_DNA"/>
</dbReference>
<feature type="compositionally biased region" description="Basic and acidic residues" evidence="1">
    <location>
        <begin position="111"/>
        <end position="123"/>
    </location>
</feature>
<sequence>MKNQLRGILAGTGSARDLMHSEGFNQVLDRTMPDAMRHFAEMTDEERQRLAEQGEADLARLRVEPLDDEPHRPPTPSTSTPSAPADNVVPGTRKPNRERIVTPDEDDEDDAYFRERQQRGWLR</sequence>
<reference evidence="2 3" key="1">
    <citation type="submission" date="2022-10" db="EMBL/GenBank/DDBJ databases">
        <title>The complete genomes of actinobacterial strains from the NBC collection.</title>
        <authorList>
            <person name="Joergensen T.S."/>
            <person name="Alvarez Arevalo M."/>
            <person name="Sterndorff E.B."/>
            <person name="Faurdal D."/>
            <person name="Vuksanovic O."/>
            <person name="Mourched A.-S."/>
            <person name="Charusanti P."/>
            <person name="Shaw S."/>
            <person name="Blin K."/>
            <person name="Weber T."/>
        </authorList>
    </citation>
    <scope>NUCLEOTIDE SEQUENCE [LARGE SCALE GENOMIC DNA]</scope>
    <source>
        <strain evidence="2 3">NBC_01413</strain>
    </source>
</reference>
<name>A0ABZ1N8A5_9NOCA</name>
<dbReference type="Proteomes" id="UP001621418">
    <property type="component" value="Chromosome"/>
</dbReference>
<keyword evidence="3" id="KW-1185">Reference proteome</keyword>
<protein>
    <submittedName>
        <fullName evidence="2">Uncharacterized protein</fullName>
    </submittedName>
</protein>
<evidence type="ECO:0000256" key="1">
    <source>
        <dbReference type="SAM" id="MobiDB-lite"/>
    </source>
</evidence>
<evidence type="ECO:0000313" key="3">
    <source>
        <dbReference type="Proteomes" id="UP001621418"/>
    </source>
</evidence>
<feature type="compositionally biased region" description="Basic and acidic residues" evidence="1">
    <location>
        <begin position="43"/>
        <end position="72"/>
    </location>
</feature>
<dbReference type="RefSeq" id="WP_357365188.1">
    <property type="nucleotide sequence ID" value="NZ_CP109527.1"/>
</dbReference>
<proteinExistence type="predicted"/>
<organism evidence="2 3">
    <name type="scientific">Nocardia salmonicida</name>
    <dbReference type="NCBI Taxonomy" id="53431"/>
    <lineage>
        <taxon>Bacteria</taxon>
        <taxon>Bacillati</taxon>
        <taxon>Actinomycetota</taxon>
        <taxon>Actinomycetes</taxon>
        <taxon>Mycobacteriales</taxon>
        <taxon>Nocardiaceae</taxon>
        <taxon>Nocardia</taxon>
    </lineage>
</organism>
<gene>
    <name evidence="2" type="ORF">OG308_33220</name>
</gene>
<feature type="region of interest" description="Disordered" evidence="1">
    <location>
        <begin position="43"/>
        <end position="123"/>
    </location>
</feature>
<evidence type="ECO:0000313" key="2">
    <source>
        <dbReference type="EMBL" id="WTY36043.1"/>
    </source>
</evidence>